<feature type="short sequence motif" description="Bipartite nuclear localization signal" evidence="4">
    <location>
        <begin position="273"/>
        <end position="280"/>
    </location>
</feature>
<evidence type="ECO:0000259" key="7">
    <source>
        <dbReference type="PROSITE" id="PS51666"/>
    </source>
</evidence>
<feature type="domain" description="QLQ" evidence="7">
    <location>
        <begin position="168"/>
        <end position="203"/>
    </location>
</feature>
<dbReference type="Pfam" id="PF08879">
    <property type="entry name" value="WRC"/>
    <property type="match status" value="1"/>
</dbReference>
<gene>
    <name evidence="9" type="ORF">QJS04_geneDACA022082</name>
</gene>
<dbReference type="GO" id="GO:0006355">
    <property type="term" value="P:regulation of DNA-templated transcription"/>
    <property type="evidence" value="ECO:0007669"/>
    <property type="project" value="InterPro"/>
</dbReference>
<evidence type="ECO:0000313" key="9">
    <source>
        <dbReference type="EMBL" id="KAK1268566.1"/>
    </source>
</evidence>
<protein>
    <recommendedName>
        <fullName evidence="5">Growth-regulating factor</fullName>
    </recommendedName>
</protein>
<dbReference type="AlphaFoldDB" id="A0AAV9AXD3"/>
<evidence type="ECO:0000256" key="5">
    <source>
        <dbReference type="RuleBase" id="RU367127"/>
    </source>
</evidence>
<feature type="compositionally biased region" description="Low complexity" evidence="6">
    <location>
        <begin position="584"/>
        <end position="593"/>
    </location>
</feature>
<comment type="similarity">
    <text evidence="2 5">Belongs to the GRF family.</text>
</comment>
<keyword evidence="5" id="KW-0010">Activator</keyword>
<evidence type="ECO:0000256" key="6">
    <source>
        <dbReference type="SAM" id="MobiDB-lite"/>
    </source>
</evidence>
<evidence type="ECO:0000313" key="10">
    <source>
        <dbReference type="Proteomes" id="UP001179952"/>
    </source>
</evidence>
<comment type="function">
    <text evidence="5">Transcription activator.</text>
</comment>
<evidence type="ECO:0000256" key="3">
    <source>
        <dbReference type="ARBA" id="ARBA00023242"/>
    </source>
</evidence>
<proteinExistence type="inferred from homology"/>
<keyword evidence="5" id="KW-0805">Transcription regulation</keyword>
<comment type="caution">
    <text evidence="9">The sequence shown here is derived from an EMBL/GenBank/DDBJ whole genome shotgun (WGS) entry which is preliminary data.</text>
</comment>
<feature type="short sequence motif" description="Bipartite nuclear localization signal" evidence="4">
    <location>
        <begin position="245"/>
        <end position="255"/>
    </location>
</feature>
<reference evidence="9" key="2">
    <citation type="submission" date="2023-06" db="EMBL/GenBank/DDBJ databases">
        <authorList>
            <person name="Ma L."/>
            <person name="Liu K.-W."/>
            <person name="Li Z."/>
            <person name="Hsiao Y.-Y."/>
            <person name="Qi Y."/>
            <person name="Fu T."/>
            <person name="Tang G."/>
            <person name="Zhang D."/>
            <person name="Sun W.-H."/>
            <person name="Liu D.-K."/>
            <person name="Li Y."/>
            <person name="Chen G.-Z."/>
            <person name="Liu X.-D."/>
            <person name="Liao X.-Y."/>
            <person name="Jiang Y.-T."/>
            <person name="Yu X."/>
            <person name="Hao Y."/>
            <person name="Huang J."/>
            <person name="Zhao X.-W."/>
            <person name="Ke S."/>
            <person name="Chen Y.-Y."/>
            <person name="Wu W.-L."/>
            <person name="Hsu J.-L."/>
            <person name="Lin Y.-F."/>
            <person name="Huang M.-D."/>
            <person name="Li C.-Y."/>
            <person name="Huang L."/>
            <person name="Wang Z.-W."/>
            <person name="Zhao X."/>
            <person name="Zhong W.-Y."/>
            <person name="Peng D.-H."/>
            <person name="Ahmad S."/>
            <person name="Lan S."/>
            <person name="Zhang J.-S."/>
            <person name="Tsai W.-C."/>
            <person name="Van De Peer Y."/>
            <person name="Liu Z.-J."/>
        </authorList>
    </citation>
    <scope>NUCLEOTIDE SEQUENCE</scope>
    <source>
        <strain evidence="9">SCP</strain>
        <tissue evidence="9">Leaves</tissue>
    </source>
</reference>
<comment type="domain">
    <text evidence="5">The QLQ domain and WRC domain may be involved in protein-protein interaction and DNA-binding, respectively.</text>
</comment>
<dbReference type="PANTHER" id="PTHR31602:SF42">
    <property type="entry name" value="GROWTH-REGULATING FACTOR 2"/>
    <property type="match status" value="1"/>
</dbReference>
<evidence type="ECO:0000256" key="2">
    <source>
        <dbReference type="ARBA" id="ARBA00008122"/>
    </source>
</evidence>
<dbReference type="GO" id="GO:0032502">
    <property type="term" value="P:developmental process"/>
    <property type="evidence" value="ECO:0007669"/>
    <property type="project" value="InterPro"/>
</dbReference>
<evidence type="ECO:0000256" key="1">
    <source>
        <dbReference type="ARBA" id="ARBA00004123"/>
    </source>
</evidence>
<dbReference type="PANTHER" id="PTHR31602">
    <property type="entry name" value="GROWTH-REGULATING FACTOR 5"/>
    <property type="match status" value="1"/>
</dbReference>
<evidence type="ECO:0000259" key="8">
    <source>
        <dbReference type="PROSITE" id="PS51667"/>
    </source>
</evidence>
<keyword evidence="3 4" id="KW-0539">Nucleus</keyword>
<sequence>MDFGTVSLDGFVVGSEGNNGNLSSMASDPETRHKGLCGSGYLKQARSGVPMEDWTGLKMAKMDDLGSSKAMLMGPRSPSIIGSGSLFPESQQQQMLSFSTTSKPESFGVTSDGFLERSLQSASLSYYHLSSSPSSSLSSSSYGRNTGLDYNGGLNVSMNRVLAGVRGPFTPSQWMELEHQALIFKYIHANAPIPPNLLISIKKSLTPSGYSPYSPFSAGSLRPTSLGWGSFHLGFSGSNDPEPGRCRRTDGKKWRCSRDAVADQKYCERHMNRGRHRSRKPVEGQTGHASPGTTAPTQKTMMPLPPSSSAPAVTGGCSSNSQQNKSFQSDPTMTNINRMLTNKDNLDVTMGDNQSLSMFTPMNLKSRDPLYPNLKQTTPFGETSCSDFGLVSSGSLLNKSSTFLESSRSYVSTPDLNNNNNDQDPAPQTYPLRHFIDAWSNNRSEQTSIAWPGMTDIQSDRTQLSISIPMPSSEFSSSSSSPTQDRVTLSPLRLSREFNPIEMGLGIGGNNAMSEVNQKQSHWIPITWESSMGGPLGEVLNSTNNALKDYKNSSSALNLMTEGWDASPRMVSSPTGVLQKTAFGSLSSSTGSSPRAENRTLEGTSLCEDLLGSTLMNSSSIPSL</sequence>
<reference evidence="9" key="1">
    <citation type="journal article" date="2023" name="Nat. Commun.">
        <title>Diploid and tetraploid genomes of Acorus and the evolution of monocots.</title>
        <authorList>
            <person name="Ma L."/>
            <person name="Liu K.W."/>
            <person name="Li Z."/>
            <person name="Hsiao Y.Y."/>
            <person name="Qi Y."/>
            <person name="Fu T."/>
            <person name="Tang G.D."/>
            <person name="Zhang D."/>
            <person name="Sun W.H."/>
            <person name="Liu D.K."/>
            <person name="Li Y."/>
            <person name="Chen G.Z."/>
            <person name="Liu X.D."/>
            <person name="Liao X.Y."/>
            <person name="Jiang Y.T."/>
            <person name="Yu X."/>
            <person name="Hao Y."/>
            <person name="Huang J."/>
            <person name="Zhao X.W."/>
            <person name="Ke S."/>
            <person name="Chen Y.Y."/>
            <person name="Wu W.L."/>
            <person name="Hsu J.L."/>
            <person name="Lin Y.F."/>
            <person name="Huang M.D."/>
            <person name="Li C.Y."/>
            <person name="Huang L."/>
            <person name="Wang Z.W."/>
            <person name="Zhao X."/>
            <person name="Zhong W.Y."/>
            <person name="Peng D.H."/>
            <person name="Ahmad S."/>
            <person name="Lan S."/>
            <person name="Zhang J.S."/>
            <person name="Tsai W.C."/>
            <person name="Van de Peer Y."/>
            <person name="Liu Z.J."/>
        </authorList>
    </citation>
    <scope>NUCLEOTIDE SEQUENCE</scope>
    <source>
        <strain evidence="9">SCP</strain>
    </source>
</reference>
<feature type="compositionally biased region" description="Low complexity" evidence="6">
    <location>
        <begin position="309"/>
        <end position="329"/>
    </location>
</feature>
<dbReference type="EMBL" id="JAUJYN010000006">
    <property type="protein sequence ID" value="KAK1268566.1"/>
    <property type="molecule type" value="Genomic_DNA"/>
</dbReference>
<dbReference type="GO" id="GO:0005524">
    <property type="term" value="F:ATP binding"/>
    <property type="evidence" value="ECO:0007669"/>
    <property type="project" value="UniProtKB-UniRule"/>
</dbReference>
<name>A0AAV9AXD3_ACOGR</name>
<dbReference type="GO" id="GO:0005634">
    <property type="term" value="C:nucleus"/>
    <property type="evidence" value="ECO:0007669"/>
    <property type="project" value="UniProtKB-SubCell"/>
</dbReference>
<dbReference type="SMART" id="SM00951">
    <property type="entry name" value="QLQ"/>
    <property type="match status" value="1"/>
</dbReference>
<dbReference type="InterPro" id="IPR014978">
    <property type="entry name" value="Gln-Leu-Gln_QLQ"/>
</dbReference>
<feature type="domain" description="WRC" evidence="8">
    <location>
        <begin position="240"/>
        <end position="284"/>
    </location>
</feature>
<keyword evidence="10" id="KW-1185">Reference proteome</keyword>
<dbReference type="Proteomes" id="UP001179952">
    <property type="component" value="Unassembled WGS sequence"/>
</dbReference>
<dbReference type="InterPro" id="IPR014977">
    <property type="entry name" value="WRC_dom"/>
</dbReference>
<feature type="region of interest" description="Disordered" evidence="6">
    <location>
        <begin position="268"/>
        <end position="333"/>
    </location>
</feature>
<dbReference type="InterPro" id="IPR031137">
    <property type="entry name" value="GRF"/>
</dbReference>
<dbReference type="GO" id="GO:0006351">
    <property type="term" value="P:DNA-templated transcription"/>
    <property type="evidence" value="ECO:0007669"/>
    <property type="project" value="UniProtKB-UniRule"/>
</dbReference>
<feature type="region of interest" description="Disordered" evidence="6">
    <location>
        <begin position="583"/>
        <end position="602"/>
    </location>
</feature>
<evidence type="ECO:0000256" key="4">
    <source>
        <dbReference type="PROSITE-ProRule" id="PRU01002"/>
    </source>
</evidence>
<dbReference type="Pfam" id="PF08880">
    <property type="entry name" value="QLQ"/>
    <property type="match status" value="1"/>
</dbReference>
<dbReference type="PROSITE" id="PS51667">
    <property type="entry name" value="WRC"/>
    <property type="match status" value="1"/>
</dbReference>
<comment type="subcellular location">
    <subcellularLocation>
        <location evidence="1 4 5">Nucleus</location>
    </subcellularLocation>
</comment>
<accession>A0AAV9AXD3</accession>
<dbReference type="PROSITE" id="PS51666">
    <property type="entry name" value="QLQ"/>
    <property type="match status" value="1"/>
</dbReference>
<organism evidence="9 10">
    <name type="scientific">Acorus gramineus</name>
    <name type="common">Dwarf sweet flag</name>
    <dbReference type="NCBI Taxonomy" id="55184"/>
    <lineage>
        <taxon>Eukaryota</taxon>
        <taxon>Viridiplantae</taxon>
        <taxon>Streptophyta</taxon>
        <taxon>Embryophyta</taxon>
        <taxon>Tracheophyta</taxon>
        <taxon>Spermatophyta</taxon>
        <taxon>Magnoliopsida</taxon>
        <taxon>Liliopsida</taxon>
        <taxon>Acoraceae</taxon>
        <taxon>Acorus</taxon>
    </lineage>
</organism>
<feature type="compositionally biased region" description="Polar residues" evidence="6">
    <location>
        <begin position="287"/>
        <end position="300"/>
    </location>
</feature>
<keyword evidence="5" id="KW-0804">Transcription</keyword>